<feature type="signal peptide" evidence="8">
    <location>
        <begin position="1"/>
        <end position="20"/>
    </location>
</feature>
<dbReference type="PANTHER" id="PTHR33794:SF1">
    <property type="entry name" value="BACILLOLYSIN"/>
    <property type="match status" value="1"/>
</dbReference>
<evidence type="ECO:0000256" key="3">
    <source>
        <dbReference type="ARBA" id="ARBA00022723"/>
    </source>
</evidence>
<evidence type="ECO:0000256" key="1">
    <source>
        <dbReference type="ARBA" id="ARBA00009388"/>
    </source>
</evidence>
<keyword evidence="5" id="KW-0378">Hydrolase</keyword>
<dbReference type="NCBIfam" id="TIGR04183">
    <property type="entry name" value="Por_Secre_tail"/>
    <property type="match status" value="1"/>
</dbReference>
<dbReference type="Pfam" id="PF01447">
    <property type="entry name" value="Peptidase_M4"/>
    <property type="match status" value="1"/>
</dbReference>
<proteinExistence type="inferred from homology"/>
<dbReference type="Pfam" id="PF02868">
    <property type="entry name" value="Peptidase_M4_C"/>
    <property type="match status" value="1"/>
</dbReference>
<evidence type="ECO:0000256" key="4">
    <source>
        <dbReference type="ARBA" id="ARBA00022729"/>
    </source>
</evidence>
<evidence type="ECO:0000256" key="5">
    <source>
        <dbReference type="ARBA" id="ARBA00022801"/>
    </source>
</evidence>
<evidence type="ECO:0000256" key="8">
    <source>
        <dbReference type="SAM" id="SignalP"/>
    </source>
</evidence>
<keyword evidence="7 13" id="KW-0482">Metalloprotease</keyword>
<evidence type="ECO:0000256" key="2">
    <source>
        <dbReference type="ARBA" id="ARBA00022670"/>
    </source>
</evidence>
<evidence type="ECO:0000259" key="11">
    <source>
        <dbReference type="Pfam" id="PF07504"/>
    </source>
</evidence>
<dbReference type="InterPro" id="IPR050728">
    <property type="entry name" value="Zinc_Metalloprotease_M4"/>
</dbReference>
<dbReference type="InterPro" id="IPR027268">
    <property type="entry name" value="Peptidase_M4/M1_CTD_sf"/>
</dbReference>
<dbReference type="InterPro" id="IPR038081">
    <property type="entry name" value="CalX-like_sf"/>
</dbReference>
<dbReference type="PRINTS" id="PR00730">
    <property type="entry name" value="THERMOLYSIN"/>
</dbReference>
<feature type="domain" description="FTP" evidence="11">
    <location>
        <begin position="90"/>
        <end position="138"/>
    </location>
</feature>
<comment type="similarity">
    <text evidence="1">Belongs to the peptidase M4 family.</text>
</comment>
<feature type="domain" description="Secretion system C-terminal sorting" evidence="12">
    <location>
        <begin position="1337"/>
        <end position="1403"/>
    </location>
</feature>
<dbReference type="InterPro" id="IPR023612">
    <property type="entry name" value="Peptidase_M4"/>
</dbReference>
<accession>A0ABX0UEP4</accession>
<dbReference type="RefSeq" id="WP_167267130.1">
    <property type="nucleotide sequence ID" value="NZ_JAASQJ010000001.1"/>
</dbReference>
<dbReference type="Gene3D" id="2.60.40.2030">
    <property type="match status" value="1"/>
</dbReference>
<keyword evidence="4 8" id="KW-0732">Signal</keyword>
<dbReference type="InterPro" id="IPR011096">
    <property type="entry name" value="FTP_domain"/>
</dbReference>
<feature type="domain" description="Peptidase M4 C-terminal" evidence="10">
    <location>
        <begin position="344"/>
        <end position="495"/>
    </location>
</feature>
<keyword evidence="14" id="KW-1185">Reference proteome</keyword>
<dbReference type="InterPro" id="IPR001570">
    <property type="entry name" value="Peptidase_M4_C_domain"/>
</dbReference>
<dbReference type="Pfam" id="PF07504">
    <property type="entry name" value="FTP"/>
    <property type="match status" value="1"/>
</dbReference>
<dbReference type="Gene3D" id="2.60.40.10">
    <property type="entry name" value="Immunoglobulins"/>
    <property type="match status" value="1"/>
</dbReference>
<dbReference type="InterPro" id="IPR013783">
    <property type="entry name" value="Ig-like_fold"/>
</dbReference>
<gene>
    <name evidence="13" type="ORF">FHS68_000629</name>
</gene>
<keyword evidence="6" id="KW-0862">Zinc</keyword>
<evidence type="ECO:0000259" key="10">
    <source>
        <dbReference type="Pfam" id="PF02868"/>
    </source>
</evidence>
<dbReference type="GO" id="GO:0008237">
    <property type="term" value="F:metallopeptidase activity"/>
    <property type="evidence" value="ECO:0007669"/>
    <property type="project" value="UniProtKB-KW"/>
</dbReference>
<evidence type="ECO:0000313" key="13">
    <source>
        <dbReference type="EMBL" id="NIJ51473.1"/>
    </source>
</evidence>
<reference evidence="13 14" key="1">
    <citation type="submission" date="2020-03" db="EMBL/GenBank/DDBJ databases">
        <title>Genomic Encyclopedia of Type Strains, Phase IV (KMG-IV): sequencing the most valuable type-strain genomes for metagenomic binning, comparative biology and taxonomic classification.</title>
        <authorList>
            <person name="Goeker M."/>
        </authorList>
    </citation>
    <scope>NUCLEOTIDE SEQUENCE [LARGE SCALE GENOMIC DNA]</scope>
    <source>
        <strain evidence="13 14">DSM 102865</strain>
    </source>
</reference>
<dbReference type="Gene3D" id="3.10.170.10">
    <property type="match status" value="1"/>
</dbReference>
<dbReference type="Pfam" id="PF18962">
    <property type="entry name" value="Por_Secre_tail"/>
    <property type="match status" value="1"/>
</dbReference>
<comment type="caution">
    <text evidence="13">The sequence shown here is derived from an EMBL/GenBank/DDBJ whole genome shotgun (WGS) entry which is preliminary data.</text>
</comment>
<dbReference type="Gene3D" id="3.10.450.490">
    <property type="match status" value="1"/>
</dbReference>
<dbReference type="Gene3D" id="1.10.390.10">
    <property type="entry name" value="Neutral Protease Domain 2"/>
    <property type="match status" value="1"/>
</dbReference>
<dbReference type="SUPFAM" id="SSF141072">
    <property type="entry name" value="CalX-like"/>
    <property type="match status" value="1"/>
</dbReference>
<dbReference type="PANTHER" id="PTHR33794">
    <property type="entry name" value="BACILLOLYSIN"/>
    <property type="match status" value="1"/>
</dbReference>
<dbReference type="EMBL" id="JAASQJ010000001">
    <property type="protein sequence ID" value="NIJ51473.1"/>
    <property type="molecule type" value="Genomic_DNA"/>
</dbReference>
<dbReference type="InterPro" id="IPR026444">
    <property type="entry name" value="Secre_tail"/>
</dbReference>
<evidence type="ECO:0000256" key="7">
    <source>
        <dbReference type="ARBA" id="ARBA00023049"/>
    </source>
</evidence>
<evidence type="ECO:0000259" key="9">
    <source>
        <dbReference type="Pfam" id="PF01447"/>
    </source>
</evidence>
<evidence type="ECO:0000259" key="12">
    <source>
        <dbReference type="Pfam" id="PF18962"/>
    </source>
</evidence>
<evidence type="ECO:0000313" key="14">
    <source>
        <dbReference type="Proteomes" id="UP001179181"/>
    </source>
</evidence>
<protein>
    <submittedName>
        <fullName evidence="13">Zn-dependent metalloprotease</fullName>
    </submittedName>
</protein>
<dbReference type="InterPro" id="IPR013856">
    <property type="entry name" value="Peptidase_M4_domain"/>
</dbReference>
<feature type="chain" id="PRO_5045696477" evidence="8">
    <location>
        <begin position="21"/>
        <end position="1413"/>
    </location>
</feature>
<keyword evidence="2" id="KW-0645">Protease</keyword>
<dbReference type="Proteomes" id="UP001179181">
    <property type="component" value="Unassembled WGS sequence"/>
</dbReference>
<name>A0ABX0UEP4_9BACT</name>
<keyword evidence="3" id="KW-0479">Metal-binding</keyword>
<sequence length="1413" mass="154082">MRSILLFSLAFIFCSLATFAQNSRQRDIDAFVAQTGAVATTDRATNSLNYLRFPIGQALSLEGSSPEQKAFSFMAKYSGLFEMKTPKDSYLVKEVKRDNYGLDHVVLQQYYERVPIYDGVLKFHFNKEGGLTSMNGNFVIAEKLNATPAISKEEAGEKAIKLVTGQKMAKFTAPLKINKNNLFVFQKGLAQGYQGPLHLVYEVEVRNDADVREFLYIDAHTNKLVEQFTGMHGIDRKLYETSVTAPNLKWQEVDGIASPKFTALDQWQKSEIESAGHIYNLMKNAFGYNSYNNAGATMVTVNNNPNINCPNANWNGVTANYCTGVASDDVVAHEWAHAYTEYTSGLIYAWQAGALNEAYSDIWGETVDQLNSYMDNGESNVLRNGCASSSRWQVGEQASAFGGAIRDMWDPTCKGNPGKISDPQYNCFPGDHGGVHNNSGIINHAFSLLADGGNYNGQNITALGLTKSAHIFWRAQSTSITSTTDFAALADILEASLTELLGIDLPKLSTAAAQAGASGIKITAADLLQLKKVILAVEMRANGCILNPNSKPLFETLTPICKGAILGNAFFYEDFENGLGAWTVANNGVSPSWTSRNWILNNTAPGGRSGNVATAGNFEGGDCVNNLQNGIMSLTSPQITIPPSKTGPFYLAFDHYVSLEKDADGGNIQYKFAGSPWLDIPKSAFVGNPYNAILWNDNPLVGQECFSGGDGGSLTSHWGQSRIDLNVIGILAGQSVQFRFNLGSDGCGAWAGWFIDDVRIYSCTTPTVQFVSSGATVNEAEADIVSGIPNTCLTYVEKKVTIKINQAPSQPVLVTLNNPVGTAKSGIAEDYSITPNSFTLQAGALSKDILVKIYNDANVEGKETLTLSYSLTNPSGGNASPELFDQQYTLLIDDDELLPEVNTLNLFEADFNIGLPAGWNVAGGGNFPETWDVVDYKNYQKLDPAGTPYLYVNSGWGFQAPDQLDRIIETPAFNSLEAKSLNILFQEFFFPTTGIKDFNEQAMIDVWDGTNWHTILTQNQATGESGIWDQPANRNIVIPLAYRSSRMKVRFRYIADWNGLWALDNVKIIATYNNNIQTAISQTPDSQYLGPNATVYFHDPTSGNLIAKIKNLSAHDYGCTSVQVDRAGNDATAWVGAHKITKKTFKVTPTNNNPAGKYEITLYYKASELANFNGATIKSMGKSEGGIMTGTLANSSSAPVQMSAFNSDFAYTATFNTGFSGFGLSDATASGSLPVTLSRFEGKHTVEGNVLSWETTAEVNNDYFVVERSTDARKFEEISRIPGIGTSAIRNTYSFTDIHYKNGLTYYRLKQVDKDGTFAYSRMISLEGSGMSELKFFPNPVQSVLNITLPNTEMKHGNVKVINSAGQIVLTKLKVRSDHGAMSLDVSKLVTGVYEVVVSEGGNVYRFSVVKMP</sequence>
<evidence type="ECO:0000256" key="6">
    <source>
        <dbReference type="ARBA" id="ARBA00022833"/>
    </source>
</evidence>
<organism evidence="13 14">
    <name type="scientific">Dyadobacter arcticus</name>
    <dbReference type="NCBI Taxonomy" id="1078754"/>
    <lineage>
        <taxon>Bacteria</taxon>
        <taxon>Pseudomonadati</taxon>
        <taxon>Bacteroidota</taxon>
        <taxon>Cytophagia</taxon>
        <taxon>Cytophagales</taxon>
        <taxon>Spirosomataceae</taxon>
        <taxon>Dyadobacter</taxon>
    </lineage>
</organism>
<dbReference type="SUPFAM" id="SSF55486">
    <property type="entry name" value="Metalloproteases ('zincins'), catalytic domain"/>
    <property type="match status" value="1"/>
</dbReference>
<feature type="domain" description="Peptidase M4" evidence="9">
    <location>
        <begin position="274"/>
        <end position="341"/>
    </location>
</feature>